<evidence type="ECO:0000313" key="3">
    <source>
        <dbReference type="Proteomes" id="UP000613030"/>
    </source>
</evidence>
<dbReference type="InterPro" id="IPR007492">
    <property type="entry name" value="LytTR_DNA-bd_dom"/>
</dbReference>
<accession>A0ABS1KTG1</accession>
<protein>
    <submittedName>
        <fullName evidence="2">LytTR family transcriptional regulator DNA-binding domain-containing protein</fullName>
    </submittedName>
</protein>
<dbReference type="Pfam" id="PF04397">
    <property type="entry name" value="LytTR"/>
    <property type="match status" value="1"/>
</dbReference>
<reference evidence="2 3" key="1">
    <citation type="submission" date="2021-01" db="EMBL/GenBank/DDBJ databases">
        <title>Chryseolinea sp. Jin1 Genome sequencing and assembly.</title>
        <authorList>
            <person name="Kim I."/>
        </authorList>
    </citation>
    <scope>NUCLEOTIDE SEQUENCE [LARGE SCALE GENOMIC DNA]</scope>
    <source>
        <strain evidence="2 3">Jin1</strain>
    </source>
</reference>
<dbReference type="Gene3D" id="2.40.50.1020">
    <property type="entry name" value="LytTr DNA-binding domain"/>
    <property type="match status" value="1"/>
</dbReference>
<comment type="caution">
    <text evidence="2">The sequence shown here is derived from an EMBL/GenBank/DDBJ whole genome shotgun (WGS) entry which is preliminary data.</text>
</comment>
<proteinExistence type="predicted"/>
<dbReference type="GO" id="GO:0003677">
    <property type="term" value="F:DNA binding"/>
    <property type="evidence" value="ECO:0007669"/>
    <property type="project" value="UniProtKB-KW"/>
</dbReference>
<dbReference type="SMART" id="SM00850">
    <property type="entry name" value="LytTR"/>
    <property type="match status" value="1"/>
</dbReference>
<keyword evidence="2" id="KW-0238">DNA-binding</keyword>
<name>A0ABS1KTG1_9BACT</name>
<dbReference type="EMBL" id="JAERRB010000005">
    <property type="protein sequence ID" value="MBL0742640.1"/>
    <property type="molecule type" value="Genomic_DNA"/>
</dbReference>
<sequence length="115" mass="13253">MDRKIFIQTPISIESISHAEILFVSFKAGVTLIKLLSNRVVVAKRSVKQIEKTIDSKYFYRCHAKYLINLACMARYVPKHSLVVMADGTEIRVAKERKSKFKKYLIDINLAGFEE</sequence>
<organism evidence="2 3">
    <name type="scientific">Chryseolinea lacunae</name>
    <dbReference type="NCBI Taxonomy" id="2801331"/>
    <lineage>
        <taxon>Bacteria</taxon>
        <taxon>Pseudomonadati</taxon>
        <taxon>Bacteroidota</taxon>
        <taxon>Cytophagia</taxon>
        <taxon>Cytophagales</taxon>
        <taxon>Fulvivirgaceae</taxon>
        <taxon>Chryseolinea</taxon>
    </lineage>
</organism>
<evidence type="ECO:0000259" key="1">
    <source>
        <dbReference type="SMART" id="SM00850"/>
    </source>
</evidence>
<dbReference type="RefSeq" id="WP_202011101.1">
    <property type="nucleotide sequence ID" value="NZ_JAERRB010000005.1"/>
</dbReference>
<keyword evidence="3" id="KW-1185">Reference proteome</keyword>
<dbReference type="Proteomes" id="UP000613030">
    <property type="component" value="Unassembled WGS sequence"/>
</dbReference>
<feature type="domain" description="HTH LytTR-type" evidence="1">
    <location>
        <begin position="11"/>
        <end position="106"/>
    </location>
</feature>
<gene>
    <name evidence="2" type="ORF">JI741_15550</name>
</gene>
<evidence type="ECO:0000313" key="2">
    <source>
        <dbReference type="EMBL" id="MBL0742640.1"/>
    </source>
</evidence>